<feature type="transmembrane region" description="Helical" evidence="1">
    <location>
        <begin position="39"/>
        <end position="59"/>
    </location>
</feature>
<keyword evidence="1" id="KW-0472">Membrane</keyword>
<dbReference type="RefSeq" id="WP_212992087.1">
    <property type="nucleotide sequence ID" value="NZ_BAABEA010000002.1"/>
</dbReference>
<dbReference type="SUPFAM" id="SSF50998">
    <property type="entry name" value="Quinoprotein alcohol dehydrogenase-like"/>
    <property type="match status" value="1"/>
</dbReference>
<dbReference type="AlphaFoldDB" id="A0A919VSA1"/>
<gene>
    <name evidence="3" type="ORF">Aau02nite_61790</name>
</gene>
<comment type="caution">
    <text evidence="3">The sequence shown here is derived from an EMBL/GenBank/DDBJ whole genome shotgun (WGS) entry which is preliminary data.</text>
</comment>
<dbReference type="Gene3D" id="2.130.10.10">
    <property type="entry name" value="YVTN repeat-like/Quinoprotein amine dehydrogenase"/>
    <property type="match status" value="1"/>
</dbReference>
<dbReference type="EMBL" id="BOQL01000052">
    <property type="protein sequence ID" value="GIM74606.1"/>
    <property type="molecule type" value="Genomic_DNA"/>
</dbReference>
<keyword evidence="1" id="KW-0812">Transmembrane</keyword>
<dbReference type="InterPro" id="IPR011047">
    <property type="entry name" value="Quinoprotein_ADH-like_sf"/>
</dbReference>
<evidence type="ECO:0000259" key="2">
    <source>
        <dbReference type="Pfam" id="PF13360"/>
    </source>
</evidence>
<feature type="domain" description="Pyrrolo-quinoline quinone repeat" evidence="2">
    <location>
        <begin position="113"/>
        <end position="267"/>
    </location>
</feature>
<dbReference type="Proteomes" id="UP000681340">
    <property type="component" value="Unassembled WGS sequence"/>
</dbReference>
<protein>
    <recommendedName>
        <fullName evidence="2">Pyrrolo-quinoline quinone repeat domain-containing protein</fullName>
    </recommendedName>
</protein>
<evidence type="ECO:0000313" key="3">
    <source>
        <dbReference type="EMBL" id="GIM74606.1"/>
    </source>
</evidence>
<dbReference type="InterPro" id="IPR015943">
    <property type="entry name" value="WD40/YVTN_repeat-like_dom_sf"/>
</dbReference>
<keyword evidence="4" id="KW-1185">Reference proteome</keyword>
<proteinExistence type="predicted"/>
<evidence type="ECO:0000313" key="4">
    <source>
        <dbReference type="Proteomes" id="UP000681340"/>
    </source>
</evidence>
<keyword evidence="1" id="KW-1133">Transmembrane helix</keyword>
<reference evidence="3" key="1">
    <citation type="submission" date="2021-03" db="EMBL/GenBank/DDBJ databases">
        <title>Whole genome shotgun sequence of Actinoplanes auranticolor NBRC 12245.</title>
        <authorList>
            <person name="Komaki H."/>
            <person name="Tamura T."/>
        </authorList>
    </citation>
    <scope>NUCLEOTIDE SEQUENCE</scope>
    <source>
        <strain evidence="3">NBRC 12245</strain>
    </source>
</reference>
<sequence>MPIDLDDLFTSLGRHADAIPLAPAEQARHRGRQRTRTRAMVAAAAAVALIAAGAGAVIVRHDRQSAPVTSKRALPAVGAPIEFGDKARAATVAGTDGRLYTAWQTLNGQISMTAVELRTGAVAWPARPLGSRTDELLAVDVLPRALVVTLRHGSGNTMHIYDPADGRQRWALPIEDGDEVVQHQSVLVRASANGRTEAFDWASGTRRWQLPAQADRPVYTLGTYLDRNEDLLLGRPFFFTDDRLVQVTRAGQVQVRDITTGELRRTVTAAPPDTDPRTYLAYDGWLYNDEHECCEQNGFRVRATDLRTDGGGSEVVFTRGPGHQVDMVQMCGELRVCVSDQDRDGTGTVSVLQGATGRQLWQVPGAKNGTSVATVHGYTLVGGAEGERVVYDRDGERVFSTPAGSVTWLDTDTLLLLPSFVPGPAGKVTLPDGKVTVLGEVPPASDACAWTPDRLACPVGTSLRIWDLSG</sequence>
<name>A0A919VSA1_9ACTN</name>
<accession>A0A919VSA1</accession>
<evidence type="ECO:0000256" key="1">
    <source>
        <dbReference type="SAM" id="Phobius"/>
    </source>
</evidence>
<dbReference type="Pfam" id="PF13360">
    <property type="entry name" value="PQQ_2"/>
    <property type="match status" value="1"/>
</dbReference>
<dbReference type="InterPro" id="IPR002372">
    <property type="entry name" value="PQQ_rpt_dom"/>
</dbReference>
<organism evidence="3 4">
    <name type="scientific">Actinoplanes auranticolor</name>
    <dbReference type="NCBI Taxonomy" id="47988"/>
    <lineage>
        <taxon>Bacteria</taxon>
        <taxon>Bacillati</taxon>
        <taxon>Actinomycetota</taxon>
        <taxon>Actinomycetes</taxon>
        <taxon>Micromonosporales</taxon>
        <taxon>Micromonosporaceae</taxon>
        <taxon>Actinoplanes</taxon>
    </lineage>
</organism>